<keyword evidence="1" id="KW-0472">Membrane</keyword>
<evidence type="ECO:0000256" key="1">
    <source>
        <dbReference type="SAM" id="Phobius"/>
    </source>
</evidence>
<accession>A2F9S9</accession>
<dbReference type="AlphaFoldDB" id="A2F9S9"/>
<dbReference type="EMBL" id="DS113680">
    <property type="protein sequence ID" value="EAX98327.1"/>
    <property type="molecule type" value="Genomic_DNA"/>
</dbReference>
<dbReference type="VEuPathDB" id="TrichDB:TVAG_176970"/>
<gene>
    <name evidence="2" type="ORF">TVAG_176970</name>
</gene>
<keyword evidence="1" id="KW-0812">Transmembrane</keyword>
<evidence type="ECO:0000313" key="2">
    <source>
        <dbReference type="EMBL" id="EAX98327.1"/>
    </source>
</evidence>
<dbReference type="InterPro" id="IPR011990">
    <property type="entry name" value="TPR-like_helical_dom_sf"/>
</dbReference>
<keyword evidence="3" id="KW-1185">Reference proteome</keyword>
<reference evidence="2" key="1">
    <citation type="submission" date="2006-10" db="EMBL/GenBank/DDBJ databases">
        <authorList>
            <person name="Amadeo P."/>
            <person name="Zhao Q."/>
            <person name="Wortman J."/>
            <person name="Fraser-Liggett C."/>
            <person name="Carlton J."/>
        </authorList>
    </citation>
    <scope>NUCLEOTIDE SEQUENCE</scope>
    <source>
        <strain evidence="2">G3</strain>
    </source>
</reference>
<dbReference type="InParanoid" id="A2F9S9"/>
<evidence type="ECO:0008006" key="4">
    <source>
        <dbReference type="Google" id="ProtNLM"/>
    </source>
</evidence>
<dbReference type="KEGG" id="tva:4756125"/>
<reference evidence="2" key="2">
    <citation type="journal article" date="2007" name="Science">
        <title>Draft genome sequence of the sexually transmitted pathogen Trichomonas vaginalis.</title>
        <authorList>
            <person name="Carlton J.M."/>
            <person name="Hirt R.P."/>
            <person name="Silva J.C."/>
            <person name="Delcher A.L."/>
            <person name="Schatz M."/>
            <person name="Zhao Q."/>
            <person name="Wortman J.R."/>
            <person name="Bidwell S.L."/>
            <person name="Alsmark U.C.M."/>
            <person name="Besteiro S."/>
            <person name="Sicheritz-Ponten T."/>
            <person name="Noel C.J."/>
            <person name="Dacks J.B."/>
            <person name="Foster P.G."/>
            <person name="Simillion C."/>
            <person name="Van de Peer Y."/>
            <person name="Miranda-Saavedra D."/>
            <person name="Barton G.J."/>
            <person name="Westrop G.D."/>
            <person name="Mueller S."/>
            <person name="Dessi D."/>
            <person name="Fiori P.L."/>
            <person name="Ren Q."/>
            <person name="Paulsen I."/>
            <person name="Zhang H."/>
            <person name="Bastida-Corcuera F.D."/>
            <person name="Simoes-Barbosa A."/>
            <person name="Brown M.T."/>
            <person name="Hayes R.D."/>
            <person name="Mukherjee M."/>
            <person name="Okumura C.Y."/>
            <person name="Schneider R."/>
            <person name="Smith A.J."/>
            <person name="Vanacova S."/>
            <person name="Villalvazo M."/>
            <person name="Haas B.J."/>
            <person name="Pertea M."/>
            <person name="Feldblyum T.V."/>
            <person name="Utterback T.R."/>
            <person name="Shu C.L."/>
            <person name="Osoegawa K."/>
            <person name="de Jong P.J."/>
            <person name="Hrdy I."/>
            <person name="Horvathova L."/>
            <person name="Zubacova Z."/>
            <person name="Dolezal P."/>
            <person name="Malik S.B."/>
            <person name="Logsdon J.M. Jr."/>
            <person name="Henze K."/>
            <person name="Gupta A."/>
            <person name="Wang C.C."/>
            <person name="Dunne R.L."/>
            <person name="Upcroft J.A."/>
            <person name="Upcroft P."/>
            <person name="White O."/>
            <person name="Salzberg S.L."/>
            <person name="Tang P."/>
            <person name="Chiu C.-H."/>
            <person name="Lee Y.-S."/>
            <person name="Embley T.M."/>
            <person name="Coombs G.H."/>
            <person name="Mottram J.C."/>
            <person name="Tachezy J."/>
            <person name="Fraser-Liggett C.M."/>
            <person name="Johnson P.J."/>
        </authorList>
    </citation>
    <scope>NUCLEOTIDE SEQUENCE [LARGE SCALE GENOMIC DNA]</scope>
    <source>
        <strain evidence="2">G3</strain>
    </source>
</reference>
<dbReference type="Gene3D" id="1.25.40.10">
    <property type="entry name" value="Tetratricopeptide repeat domain"/>
    <property type="match status" value="1"/>
</dbReference>
<sequence>MRAYYNSRRSLVLGSKMRSCQPYFQPASENELVDIQSALDDDATFDNLLKYALYLSRSNDERDVAKAISYIDAAQWMPESQGYEDILSECAIFCYYRLRQDDTAKSAIQAAYKKGVRSRIIAEIKQYYEEETLNDAALYVGAGGIIAGAALLLFSLFRRKKH</sequence>
<name>A2F9S9_TRIV3</name>
<proteinExistence type="predicted"/>
<keyword evidence="1" id="KW-1133">Transmembrane helix</keyword>
<dbReference type="Proteomes" id="UP000001542">
    <property type="component" value="Unassembled WGS sequence"/>
</dbReference>
<organism evidence="2 3">
    <name type="scientific">Trichomonas vaginalis (strain ATCC PRA-98 / G3)</name>
    <dbReference type="NCBI Taxonomy" id="412133"/>
    <lineage>
        <taxon>Eukaryota</taxon>
        <taxon>Metamonada</taxon>
        <taxon>Parabasalia</taxon>
        <taxon>Trichomonadida</taxon>
        <taxon>Trichomonadidae</taxon>
        <taxon>Trichomonas</taxon>
    </lineage>
</organism>
<feature type="transmembrane region" description="Helical" evidence="1">
    <location>
        <begin position="136"/>
        <end position="157"/>
    </location>
</feature>
<protein>
    <recommendedName>
        <fullName evidence="4">Mitochondrial fission 1 protein</fullName>
    </recommendedName>
</protein>
<dbReference type="SUPFAM" id="SSF48452">
    <property type="entry name" value="TPR-like"/>
    <property type="match status" value="1"/>
</dbReference>
<dbReference type="VEuPathDB" id="TrichDB:TVAGG3_1057990"/>
<dbReference type="RefSeq" id="XP_001311257.1">
    <property type="nucleotide sequence ID" value="XM_001311256.1"/>
</dbReference>
<evidence type="ECO:0000313" key="3">
    <source>
        <dbReference type="Proteomes" id="UP000001542"/>
    </source>
</evidence>